<gene>
    <name evidence="5" type="ORF">SAMN02745126_00857</name>
</gene>
<dbReference type="RefSeq" id="WP_085932543.1">
    <property type="nucleotide sequence ID" value="NZ_FUWJ01000001.1"/>
</dbReference>
<dbReference type="AlphaFoldDB" id="A0A1T4KB20"/>
<dbReference type="GO" id="GO:0042597">
    <property type="term" value="C:periplasmic space"/>
    <property type="evidence" value="ECO:0007669"/>
    <property type="project" value="UniProtKB-SubCell"/>
</dbReference>
<proteinExistence type="inferred from homology"/>
<dbReference type="InterPro" id="IPR006059">
    <property type="entry name" value="SBP"/>
</dbReference>
<dbReference type="Gene3D" id="3.40.190.10">
    <property type="entry name" value="Periplasmic binding protein-like II"/>
    <property type="match status" value="2"/>
</dbReference>
<dbReference type="Proteomes" id="UP000190092">
    <property type="component" value="Unassembled WGS sequence"/>
</dbReference>
<evidence type="ECO:0000256" key="2">
    <source>
        <dbReference type="ARBA" id="ARBA00008520"/>
    </source>
</evidence>
<name>A0A1T4KB20_9HYPH</name>
<evidence type="ECO:0000256" key="3">
    <source>
        <dbReference type="ARBA" id="ARBA00022764"/>
    </source>
</evidence>
<evidence type="ECO:0000313" key="5">
    <source>
        <dbReference type="EMBL" id="SJZ39533.1"/>
    </source>
</evidence>
<keyword evidence="6" id="KW-1185">Reference proteome</keyword>
<dbReference type="PANTHER" id="PTHR43649">
    <property type="entry name" value="ARABINOSE-BINDING PROTEIN-RELATED"/>
    <property type="match status" value="1"/>
</dbReference>
<comment type="subcellular location">
    <subcellularLocation>
        <location evidence="1">Periplasm</location>
    </subcellularLocation>
</comment>
<sequence length="436" mass="47800">MRWLPSLATAALAVLAPALAGAQTKIDFFFPVPVDGKLAREMTRLVKVYNDSQKDVSVTAVYTGSYDDTKLKAQAAASAGKPPAVVLMSANFVLDLKLSGDLISLEPMLKTDGTTRGQFLADFWPALHANATVDGELYAVPYQNSTPLLYYNKDHFKEAGLDPEKPPQTWAELVADAKKLTKGNGDSVERYGFGMPEGYDYMGWLMEALTMSNGGQYFNDEYGGEVYYDTPTMLGAAQFVEDLVFKHKVMQQGVVEAGGVSTNFLAGKTSMVLLSTGSLSFVRDNMKAAYGVAFVPRNVRNAVPIGGGSLVMFKGLNDEQKQAGWKFIKWLTSAETLAGWSRFTGYFAPRKSSYDLPEMKDFIAKNPDAKVALEQLPYAKPWFATYQTVAVRKALEDEMQAVLNGKKKAPQAIKDAQRNADALMKPYVDQTALKLP</sequence>
<dbReference type="Pfam" id="PF13416">
    <property type="entry name" value="SBP_bac_8"/>
    <property type="match status" value="1"/>
</dbReference>
<keyword evidence="3" id="KW-0574">Periplasm</keyword>
<evidence type="ECO:0000256" key="1">
    <source>
        <dbReference type="ARBA" id="ARBA00004418"/>
    </source>
</evidence>
<evidence type="ECO:0000256" key="4">
    <source>
        <dbReference type="SAM" id="SignalP"/>
    </source>
</evidence>
<dbReference type="PANTHER" id="PTHR43649:SF30">
    <property type="entry name" value="ABC TRANSPORTER SUBSTRATE-BINDING PROTEIN"/>
    <property type="match status" value="1"/>
</dbReference>
<protein>
    <submittedName>
        <fullName evidence="5">sn-glycerol 3-phosphate transport system substrate-binding protein</fullName>
    </submittedName>
</protein>
<dbReference type="CDD" id="cd14748">
    <property type="entry name" value="PBP2_UgpB"/>
    <property type="match status" value="1"/>
</dbReference>
<dbReference type="EMBL" id="FUWJ01000001">
    <property type="protein sequence ID" value="SJZ39533.1"/>
    <property type="molecule type" value="Genomic_DNA"/>
</dbReference>
<organism evidence="5 6">
    <name type="scientific">Enhydrobacter aerosaccus</name>
    <dbReference type="NCBI Taxonomy" id="225324"/>
    <lineage>
        <taxon>Bacteria</taxon>
        <taxon>Pseudomonadati</taxon>
        <taxon>Pseudomonadota</taxon>
        <taxon>Alphaproteobacteria</taxon>
        <taxon>Hyphomicrobiales</taxon>
        <taxon>Enhydrobacter</taxon>
    </lineage>
</organism>
<dbReference type="SUPFAM" id="SSF53850">
    <property type="entry name" value="Periplasmic binding protein-like II"/>
    <property type="match status" value="1"/>
</dbReference>
<reference evidence="6" key="1">
    <citation type="submission" date="2017-02" db="EMBL/GenBank/DDBJ databases">
        <authorList>
            <person name="Varghese N."/>
            <person name="Submissions S."/>
        </authorList>
    </citation>
    <scope>NUCLEOTIDE SEQUENCE [LARGE SCALE GENOMIC DNA]</scope>
    <source>
        <strain evidence="6">ATCC 27094</strain>
    </source>
</reference>
<accession>A0A1T4KB20</accession>
<dbReference type="OrthoDB" id="9805950at2"/>
<evidence type="ECO:0000313" key="6">
    <source>
        <dbReference type="Proteomes" id="UP000190092"/>
    </source>
</evidence>
<comment type="similarity">
    <text evidence="2">Belongs to the bacterial solute-binding protein 1 family.</text>
</comment>
<keyword evidence="4" id="KW-0732">Signal</keyword>
<dbReference type="STRING" id="225324.SAMN02745126_00857"/>
<dbReference type="InterPro" id="IPR050490">
    <property type="entry name" value="Bact_solute-bd_prot1"/>
</dbReference>
<feature type="chain" id="PRO_5010582813" evidence="4">
    <location>
        <begin position="23"/>
        <end position="436"/>
    </location>
</feature>
<feature type="signal peptide" evidence="4">
    <location>
        <begin position="1"/>
        <end position="22"/>
    </location>
</feature>